<sequence length="102" mass="10940">MVSNDLAGGDVERAEGESEPRTLVWAWGLVVAGNFIMRHFDDGRPGWIGLAIGFAGVAAMPYSMITGMRSTAGTASRVAIVLFHVAAVVSFLYFALTATFWK</sequence>
<keyword evidence="3" id="KW-1185">Reference proteome</keyword>
<dbReference type="OrthoDB" id="3482500at2"/>
<dbReference type="Proteomes" id="UP000487268">
    <property type="component" value="Unassembled WGS sequence"/>
</dbReference>
<comment type="caution">
    <text evidence="2">The sequence shown here is derived from an EMBL/GenBank/DDBJ whole genome shotgun (WGS) entry which is preliminary data.</text>
</comment>
<gene>
    <name evidence="2" type="ORF">ACRB68_37600</name>
</gene>
<keyword evidence="1" id="KW-0472">Membrane</keyword>
<dbReference type="AlphaFoldDB" id="A0A7K0BWX7"/>
<feature type="transmembrane region" description="Helical" evidence="1">
    <location>
        <begin position="46"/>
        <end position="66"/>
    </location>
</feature>
<evidence type="ECO:0000256" key="1">
    <source>
        <dbReference type="SAM" id="Phobius"/>
    </source>
</evidence>
<proteinExistence type="predicted"/>
<keyword evidence="1" id="KW-0812">Transmembrane</keyword>
<dbReference type="RefSeq" id="WP_153533850.1">
    <property type="nucleotide sequence ID" value="NZ_WEGH01000002.1"/>
</dbReference>
<organism evidence="2 3">
    <name type="scientific">Actinomadura macrotermitis</name>
    <dbReference type="NCBI Taxonomy" id="2585200"/>
    <lineage>
        <taxon>Bacteria</taxon>
        <taxon>Bacillati</taxon>
        <taxon>Actinomycetota</taxon>
        <taxon>Actinomycetes</taxon>
        <taxon>Streptosporangiales</taxon>
        <taxon>Thermomonosporaceae</taxon>
        <taxon>Actinomadura</taxon>
    </lineage>
</organism>
<dbReference type="EMBL" id="WEGH01000002">
    <property type="protein sequence ID" value="MQY05683.1"/>
    <property type="molecule type" value="Genomic_DNA"/>
</dbReference>
<evidence type="ECO:0000313" key="2">
    <source>
        <dbReference type="EMBL" id="MQY05683.1"/>
    </source>
</evidence>
<keyword evidence="1" id="KW-1133">Transmembrane helix</keyword>
<evidence type="ECO:0000313" key="3">
    <source>
        <dbReference type="Proteomes" id="UP000487268"/>
    </source>
</evidence>
<name>A0A7K0BWX7_9ACTN</name>
<reference evidence="2 3" key="1">
    <citation type="submission" date="2019-10" db="EMBL/GenBank/DDBJ databases">
        <title>Actinomadura rubteroloni sp. nov. and Actinomadura macrotermitis sp. nov., isolated from the gut of fungus growing-termite Macrotermes natalensis.</title>
        <authorList>
            <person name="Benndorf R."/>
            <person name="Martin K."/>
            <person name="Kuefner M."/>
            <person name="De Beer W."/>
            <person name="Kaster A.-K."/>
            <person name="Vollmers J."/>
            <person name="Poulsen M."/>
            <person name="Beemelmanns C."/>
        </authorList>
    </citation>
    <scope>NUCLEOTIDE SEQUENCE [LARGE SCALE GENOMIC DNA]</scope>
    <source>
        <strain evidence="2 3">RB68</strain>
    </source>
</reference>
<feature type="transmembrane region" description="Helical" evidence="1">
    <location>
        <begin position="78"/>
        <end position="101"/>
    </location>
</feature>
<protein>
    <submittedName>
        <fullName evidence="2">Uncharacterized protein</fullName>
    </submittedName>
</protein>
<accession>A0A7K0BWX7</accession>